<evidence type="ECO:0000256" key="4">
    <source>
        <dbReference type="ARBA" id="ARBA00030169"/>
    </source>
</evidence>
<dbReference type="InterPro" id="IPR036704">
    <property type="entry name" value="RraA/RraA-like_sf"/>
</dbReference>
<reference evidence="6 7" key="1">
    <citation type="submission" date="2020-08" db="EMBL/GenBank/DDBJ databases">
        <title>Genome sequence of Diaphorobacter ruginosibacter DSM 27467T.</title>
        <authorList>
            <person name="Hyun D.-W."/>
            <person name="Bae J.-W."/>
        </authorList>
    </citation>
    <scope>NUCLEOTIDE SEQUENCE [LARGE SCALE GENOMIC DNA]</scope>
    <source>
        <strain evidence="6 7">DSM 27467</strain>
    </source>
</reference>
<feature type="binding site" evidence="5">
    <location>
        <begin position="112"/>
        <end position="115"/>
    </location>
    <ligand>
        <name>substrate</name>
    </ligand>
</feature>
<dbReference type="EMBL" id="CP060714">
    <property type="protein sequence ID" value="QNN55788.1"/>
    <property type="molecule type" value="Genomic_DNA"/>
</dbReference>
<evidence type="ECO:0000313" key="7">
    <source>
        <dbReference type="Proteomes" id="UP000515811"/>
    </source>
</evidence>
<comment type="cofactor">
    <cofactor evidence="5">
        <name>Mg(2+)</name>
        <dbReference type="ChEBI" id="CHEBI:18420"/>
    </cofactor>
</comment>
<evidence type="ECO:0000256" key="2">
    <source>
        <dbReference type="ARBA" id="ARBA00016549"/>
    </source>
</evidence>
<dbReference type="PANTHER" id="PTHR33254:SF4">
    <property type="entry name" value="4-HYDROXY-4-METHYL-2-OXOGLUTARATE ALDOLASE 3-RELATED"/>
    <property type="match status" value="1"/>
</dbReference>
<dbReference type="PANTHER" id="PTHR33254">
    <property type="entry name" value="4-HYDROXY-4-METHYL-2-OXOGLUTARATE ALDOLASE 3-RELATED"/>
    <property type="match status" value="1"/>
</dbReference>
<sequence>MPSPATRPDRRWKDPILPLVLNPTPERLSAPVVAALAGIDVQRIADAVGRMYTCQPQLHSLTATARPLCGTAVTAKCPPGDNLGLMAAIRQLQQGDVLVIDGQGFTSWCMGGAELLKFARDEYGMAGLVVNGAWRDVQEIEEARIPVYGLGVSPYSGPKLGPAEINVPVACGGVIVHPGDVVCASIEGIAVVPRAHAQRVADHLAAQPAGHGISAFMDDMDGLVAQWLDRGA</sequence>
<dbReference type="InterPro" id="IPR005493">
    <property type="entry name" value="RraA/RraA-like"/>
</dbReference>
<dbReference type="Proteomes" id="UP000515811">
    <property type="component" value="Chromosome"/>
</dbReference>
<dbReference type="AlphaFoldDB" id="A0A7G9RJL3"/>
<evidence type="ECO:0000313" key="6">
    <source>
        <dbReference type="EMBL" id="QNN55788.1"/>
    </source>
</evidence>
<name>A0A7G9RJL3_9BURK</name>
<dbReference type="GO" id="GO:0046872">
    <property type="term" value="F:metal ion binding"/>
    <property type="evidence" value="ECO:0007669"/>
    <property type="project" value="UniProtKB-KW"/>
</dbReference>
<organism evidence="6 7">
    <name type="scientific">Diaphorobacter ruginosibacter</name>
    <dbReference type="NCBI Taxonomy" id="1715720"/>
    <lineage>
        <taxon>Bacteria</taxon>
        <taxon>Pseudomonadati</taxon>
        <taxon>Pseudomonadota</taxon>
        <taxon>Betaproteobacteria</taxon>
        <taxon>Burkholderiales</taxon>
        <taxon>Comamonadaceae</taxon>
        <taxon>Diaphorobacter</taxon>
    </lineage>
</organism>
<proteinExistence type="predicted"/>
<evidence type="ECO:0000256" key="5">
    <source>
        <dbReference type="PIRSR" id="PIRSR605493-1"/>
    </source>
</evidence>
<keyword evidence="7" id="KW-1185">Reference proteome</keyword>
<feature type="binding site" evidence="5">
    <location>
        <position position="135"/>
    </location>
    <ligand>
        <name>substrate</name>
    </ligand>
</feature>
<evidence type="ECO:0000256" key="1">
    <source>
        <dbReference type="ARBA" id="ARBA00001968"/>
    </source>
</evidence>
<gene>
    <name evidence="6" type="ORF">H9K76_14355</name>
</gene>
<keyword evidence="5" id="KW-0460">Magnesium</keyword>
<dbReference type="KEGG" id="drg:H9K76_14355"/>
<protein>
    <recommendedName>
        <fullName evidence="2">Putative 4-hydroxy-4-methyl-2-oxoglutarate aldolase</fullName>
    </recommendedName>
    <alternativeName>
        <fullName evidence="3">Regulator of ribonuclease activity homolog</fullName>
    </alternativeName>
    <alternativeName>
        <fullName evidence="4">RraA-like protein</fullName>
    </alternativeName>
</protein>
<dbReference type="RefSeq" id="WP_187596061.1">
    <property type="nucleotide sequence ID" value="NZ_CP060714.1"/>
</dbReference>
<evidence type="ECO:0000256" key="3">
    <source>
        <dbReference type="ARBA" id="ARBA00029596"/>
    </source>
</evidence>
<keyword evidence="5" id="KW-0479">Metal-binding</keyword>
<dbReference type="CDD" id="cd16841">
    <property type="entry name" value="RraA_family"/>
    <property type="match status" value="1"/>
</dbReference>
<feature type="binding site" evidence="5">
    <location>
        <position position="136"/>
    </location>
    <ligand>
        <name>Mg(2+)</name>
        <dbReference type="ChEBI" id="CHEBI:18420"/>
    </ligand>
</feature>
<dbReference type="Gene3D" id="3.50.30.40">
    <property type="entry name" value="Ribonuclease E inhibitor RraA/RraA-like"/>
    <property type="match status" value="1"/>
</dbReference>
<comment type="cofactor">
    <cofactor evidence="1">
        <name>a divalent metal cation</name>
        <dbReference type="ChEBI" id="CHEBI:60240"/>
    </cofactor>
</comment>
<dbReference type="SUPFAM" id="SSF89562">
    <property type="entry name" value="RraA-like"/>
    <property type="match status" value="1"/>
</dbReference>
<dbReference type="Pfam" id="PF03737">
    <property type="entry name" value="RraA-like"/>
    <property type="match status" value="1"/>
</dbReference>
<accession>A0A7G9RJL3</accession>